<dbReference type="InterPro" id="IPR010996">
    <property type="entry name" value="HHH_MUS81"/>
</dbReference>
<evidence type="ECO:0000256" key="2">
    <source>
        <dbReference type="RuleBase" id="RU369042"/>
    </source>
</evidence>
<dbReference type="Gene3D" id="3.40.50.10130">
    <property type="match status" value="1"/>
</dbReference>
<dbReference type="InterPro" id="IPR027421">
    <property type="entry name" value="DNA_pol_lamdba_lyase_dom_sf"/>
</dbReference>
<comment type="function">
    <text evidence="2">Interacts with EME1 to form a DNA structure-specific endonuclease with substrate preference for branched DNA structures with a 5'-end at the branch nick. Typical substrates include 3'-flap structures, D-loops, replication forks and nicked Holliday junctions. May be required in mitosis for the processing of stalled or collapsed replication fork intermediates. May be required in meiosis for the repair of meiosis-specific double strand breaks subsequent to single-end invasion (SEI).</text>
</comment>
<dbReference type="Proteomes" id="UP001158576">
    <property type="component" value="Chromosome PAR"/>
</dbReference>
<comment type="subcellular location">
    <subcellularLocation>
        <location evidence="2">Nucleus</location>
    </subcellularLocation>
</comment>
<dbReference type="PANTHER" id="PTHR13451:SF0">
    <property type="entry name" value="CROSSOVER JUNCTION ENDONUCLEASE MUS81"/>
    <property type="match status" value="1"/>
</dbReference>
<evidence type="ECO:0000256" key="1">
    <source>
        <dbReference type="ARBA" id="ARBA00022801"/>
    </source>
</evidence>
<reference evidence="4 5" key="1">
    <citation type="submission" date="2021-04" db="EMBL/GenBank/DDBJ databases">
        <authorList>
            <person name="Bliznina A."/>
        </authorList>
    </citation>
    <scope>NUCLEOTIDE SEQUENCE [LARGE SCALE GENOMIC DNA]</scope>
</reference>
<evidence type="ECO:0000313" key="5">
    <source>
        <dbReference type="Proteomes" id="UP001158576"/>
    </source>
</evidence>
<keyword evidence="5" id="KW-1185">Reference proteome</keyword>
<dbReference type="SUPFAM" id="SSF52980">
    <property type="entry name" value="Restriction endonuclease-like"/>
    <property type="match status" value="1"/>
</dbReference>
<organism evidence="4 5">
    <name type="scientific">Oikopleura dioica</name>
    <name type="common">Tunicate</name>
    <dbReference type="NCBI Taxonomy" id="34765"/>
    <lineage>
        <taxon>Eukaryota</taxon>
        <taxon>Metazoa</taxon>
        <taxon>Chordata</taxon>
        <taxon>Tunicata</taxon>
        <taxon>Appendicularia</taxon>
        <taxon>Copelata</taxon>
        <taxon>Oikopleuridae</taxon>
        <taxon>Oikopleura</taxon>
    </lineage>
</organism>
<dbReference type="CDD" id="cd20074">
    <property type="entry name" value="XPF_nuclease_Mus81"/>
    <property type="match status" value="1"/>
</dbReference>
<keyword evidence="2" id="KW-0540">Nuclease</keyword>
<keyword evidence="2" id="KW-0233">DNA recombination</keyword>
<keyword evidence="2" id="KW-0479">Metal-binding</keyword>
<dbReference type="SMART" id="SM00891">
    <property type="entry name" value="ERCC4"/>
    <property type="match status" value="1"/>
</dbReference>
<dbReference type="SUPFAM" id="SSF47802">
    <property type="entry name" value="DNA polymerase beta, N-terminal domain-like"/>
    <property type="match status" value="1"/>
</dbReference>
<protein>
    <recommendedName>
        <fullName evidence="2">Crossover junction endonuclease MUS81</fullName>
        <ecNumber evidence="2">3.1.22.-</ecNumber>
    </recommendedName>
</protein>
<comment type="cofactor">
    <cofactor evidence="2">
        <name>Mg(2+)</name>
        <dbReference type="ChEBI" id="CHEBI:18420"/>
    </cofactor>
</comment>
<comment type="subunit">
    <text evidence="2">Interacts with EME1.</text>
</comment>
<dbReference type="EMBL" id="OU015568">
    <property type="protein sequence ID" value="CAG5087110.1"/>
    <property type="molecule type" value="Genomic_DNA"/>
</dbReference>
<keyword evidence="1 2" id="KW-0378">Hydrolase</keyword>
<feature type="domain" description="ERCC4" evidence="3">
    <location>
        <begin position="150"/>
        <end position="244"/>
    </location>
</feature>
<gene>
    <name evidence="4" type="ORF">OKIOD_LOCUS3017</name>
</gene>
<dbReference type="Pfam" id="PF02732">
    <property type="entry name" value="ERCC4"/>
    <property type="match status" value="1"/>
</dbReference>
<sequence>MESPNALWVEYLLQLKKDAEEKGNKNFASTYTKCLRSIKKYPIPFMTAKELVVLDGFGDKICAEVDELHRQFAEEHKISKAKLAQIVGDIPQSWVDVHDNLLQPPAPKRAPKKFTAPKDLVGPTQPMTQNFTQPTHSNSGSKGIFGPEVTLVVDNREISGVGRGKKKLKEMLEKIPQNEFIFNHRTLAISDFCFCRGDVVTIMLERKRIDDLAASIKDNRYKDQKKRLNQTATYTPFFLIEYKRHTGHMPFSTVTQGIANIAFYNHFKLVFTESMTETCAMLREMAKHIKNFKESQKDDIALGELQAAAERRKPHTKHEQMINLFQCFHGMTLSKAVKLAEDVGHLHNLKHGIEGVVRDKNYLTPAMKKQLTIFFKAHY</sequence>
<dbReference type="Pfam" id="PF14716">
    <property type="entry name" value="HHH_8"/>
    <property type="match status" value="1"/>
</dbReference>
<dbReference type="EC" id="3.1.22.-" evidence="2"/>
<accession>A0ABN7RWG2</accession>
<name>A0ABN7RWG2_OIKDI</name>
<keyword evidence="2" id="KW-0460">Magnesium</keyword>
<evidence type="ECO:0000259" key="3">
    <source>
        <dbReference type="SMART" id="SM00891"/>
    </source>
</evidence>
<keyword evidence="2" id="KW-0255">Endonuclease</keyword>
<evidence type="ECO:0000313" key="4">
    <source>
        <dbReference type="EMBL" id="CAG5087110.1"/>
    </source>
</evidence>
<comment type="similarity">
    <text evidence="2">Belongs to the XPF family.</text>
</comment>
<proteinExistence type="inferred from homology"/>
<dbReference type="InterPro" id="IPR033309">
    <property type="entry name" value="Mus81"/>
</dbReference>
<dbReference type="InterPro" id="IPR047416">
    <property type="entry name" value="XPF_nuclease_Mus81"/>
</dbReference>
<dbReference type="InterPro" id="IPR006166">
    <property type="entry name" value="ERCC4_domain"/>
</dbReference>
<keyword evidence="2" id="KW-0234">DNA repair</keyword>
<dbReference type="Gene3D" id="1.10.150.110">
    <property type="entry name" value="DNA polymerase beta, N-terminal domain-like"/>
    <property type="match status" value="1"/>
</dbReference>
<keyword evidence="2" id="KW-0227">DNA damage</keyword>
<dbReference type="InterPro" id="IPR011335">
    <property type="entry name" value="Restrct_endonuc-II-like"/>
</dbReference>
<dbReference type="PANTHER" id="PTHR13451">
    <property type="entry name" value="CLASS II CROSSOVER JUNCTION ENDONUCLEASE MUS81"/>
    <property type="match status" value="1"/>
</dbReference>
<keyword evidence="2" id="KW-0539">Nucleus</keyword>